<dbReference type="Pfam" id="PF00392">
    <property type="entry name" value="GntR"/>
    <property type="match status" value="1"/>
</dbReference>
<dbReference type="SMART" id="SM00895">
    <property type="entry name" value="FCD"/>
    <property type="match status" value="1"/>
</dbReference>
<reference evidence="5" key="1">
    <citation type="journal article" date="2014" name="Int. J. Syst. Evol. Microbiol.">
        <title>Complete genome sequence of Corynebacterium casei LMG S-19264T (=DSM 44701T), isolated from a smear-ripened cheese.</title>
        <authorList>
            <consortium name="US DOE Joint Genome Institute (JGI-PGF)"/>
            <person name="Walter F."/>
            <person name="Albersmeier A."/>
            <person name="Kalinowski J."/>
            <person name="Ruckert C."/>
        </authorList>
    </citation>
    <scope>NUCLEOTIDE SEQUENCE</scope>
    <source>
        <strain evidence="5">CGMCC 4.7430</strain>
    </source>
</reference>
<dbReference type="PROSITE" id="PS50949">
    <property type="entry name" value="HTH_GNTR"/>
    <property type="match status" value="1"/>
</dbReference>
<dbReference type="SUPFAM" id="SSF46785">
    <property type="entry name" value="Winged helix' DNA-binding domain"/>
    <property type="match status" value="1"/>
</dbReference>
<proteinExistence type="predicted"/>
<organism evidence="5 6">
    <name type="scientific">Nonomuraea glycinis</name>
    <dbReference type="NCBI Taxonomy" id="2047744"/>
    <lineage>
        <taxon>Bacteria</taxon>
        <taxon>Bacillati</taxon>
        <taxon>Actinomycetota</taxon>
        <taxon>Actinomycetes</taxon>
        <taxon>Streptosporangiales</taxon>
        <taxon>Streptosporangiaceae</taxon>
        <taxon>Nonomuraea</taxon>
    </lineage>
</organism>
<evidence type="ECO:0000256" key="3">
    <source>
        <dbReference type="ARBA" id="ARBA00023163"/>
    </source>
</evidence>
<dbReference type="InterPro" id="IPR036390">
    <property type="entry name" value="WH_DNA-bd_sf"/>
</dbReference>
<keyword evidence="1" id="KW-0805">Transcription regulation</keyword>
<keyword evidence="6" id="KW-1185">Reference proteome</keyword>
<dbReference type="Pfam" id="PF07729">
    <property type="entry name" value="FCD"/>
    <property type="match status" value="1"/>
</dbReference>
<evidence type="ECO:0000313" key="5">
    <source>
        <dbReference type="EMBL" id="GGP07546.1"/>
    </source>
</evidence>
<reference evidence="5" key="2">
    <citation type="submission" date="2020-09" db="EMBL/GenBank/DDBJ databases">
        <authorList>
            <person name="Sun Q."/>
            <person name="Zhou Y."/>
        </authorList>
    </citation>
    <scope>NUCLEOTIDE SEQUENCE</scope>
    <source>
        <strain evidence="5">CGMCC 4.7430</strain>
    </source>
</reference>
<dbReference type="SUPFAM" id="SSF48008">
    <property type="entry name" value="GntR ligand-binding domain-like"/>
    <property type="match status" value="1"/>
</dbReference>
<dbReference type="EMBL" id="BMNK01000005">
    <property type="protein sequence ID" value="GGP07546.1"/>
    <property type="molecule type" value="Genomic_DNA"/>
</dbReference>
<evidence type="ECO:0000259" key="4">
    <source>
        <dbReference type="PROSITE" id="PS50949"/>
    </source>
</evidence>
<keyword evidence="2" id="KW-0238">DNA-binding</keyword>
<dbReference type="Gene3D" id="1.10.10.10">
    <property type="entry name" value="Winged helix-like DNA-binding domain superfamily/Winged helix DNA-binding domain"/>
    <property type="match status" value="1"/>
</dbReference>
<dbReference type="PANTHER" id="PTHR43537">
    <property type="entry name" value="TRANSCRIPTIONAL REGULATOR, GNTR FAMILY"/>
    <property type="match status" value="1"/>
</dbReference>
<dbReference type="PRINTS" id="PR00035">
    <property type="entry name" value="HTHGNTR"/>
</dbReference>
<dbReference type="PANTHER" id="PTHR43537:SF24">
    <property type="entry name" value="GLUCONATE OPERON TRANSCRIPTIONAL REPRESSOR"/>
    <property type="match status" value="1"/>
</dbReference>
<evidence type="ECO:0000313" key="6">
    <source>
        <dbReference type="Proteomes" id="UP000660745"/>
    </source>
</evidence>
<feature type="domain" description="HTH gntR-type" evidence="4">
    <location>
        <begin position="22"/>
        <end position="89"/>
    </location>
</feature>
<dbReference type="InterPro" id="IPR036388">
    <property type="entry name" value="WH-like_DNA-bd_sf"/>
</dbReference>
<dbReference type="InterPro" id="IPR011711">
    <property type="entry name" value="GntR_C"/>
</dbReference>
<dbReference type="SMART" id="SM00345">
    <property type="entry name" value="HTH_GNTR"/>
    <property type="match status" value="1"/>
</dbReference>
<gene>
    <name evidence="5" type="ORF">GCM10012278_35750</name>
</gene>
<dbReference type="AlphaFoldDB" id="A0A918A8D8"/>
<keyword evidence="3" id="KW-0804">Transcription</keyword>
<protein>
    <submittedName>
        <fullName evidence="5">GntR family transcriptional regulator</fullName>
    </submittedName>
</protein>
<dbReference type="CDD" id="cd07377">
    <property type="entry name" value="WHTH_GntR"/>
    <property type="match status" value="1"/>
</dbReference>
<dbReference type="GO" id="GO:0003700">
    <property type="term" value="F:DNA-binding transcription factor activity"/>
    <property type="evidence" value="ECO:0007669"/>
    <property type="project" value="InterPro"/>
</dbReference>
<evidence type="ECO:0000256" key="1">
    <source>
        <dbReference type="ARBA" id="ARBA00023015"/>
    </source>
</evidence>
<dbReference type="GO" id="GO:0003677">
    <property type="term" value="F:DNA binding"/>
    <property type="evidence" value="ECO:0007669"/>
    <property type="project" value="UniProtKB-KW"/>
</dbReference>
<dbReference type="InterPro" id="IPR000524">
    <property type="entry name" value="Tscrpt_reg_HTH_GntR"/>
</dbReference>
<sequence>MASTEKEPAGALSGIRVGRVAAPLREQVLDGLRRAILDFDLKPGARLVERELMEQIGVSRTTIREVLRELAAEGLVVVIPQKGAVVHAPSPVEAQDLYAVRAALESLAVRRFIERASAADVDALRATVDEMEAVALGEGDIPALLRAKDRFYDVLLEGAASPTIQDILGGVQARVRLLRATSLSQPGRPVRVISEMRALVAAIAARDAGEATRLCVAHLDNASSTGLKALAADSAAS</sequence>
<accession>A0A918A8D8</accession>
<evidence type="ECO:0000256" key="2">
    <source>
        <dbReference type="ARBA" id="ARBA00023125"/>
    </source>
</evidence>
<name>A0A918A8D8_9ACTN</name>
<comment type="caution">
    <text evidence="5">The sequence shown here is derived from an EMBL/GenBank/DDBJ whole genome shotgun (WGS) entry which is preliminary data.</text>
</comment>
<dbReference type="RefSeq" id="WP_189139738.1">
    <property type="nucleotide sequence ID" value="NZ_BMNK01000005.1"/>
</dbReference>
<dbReference type="Gene3D" id="1.20.120.530">
    <property type="entry name" value="GntR ligand-binding domain-like"/>
    <property type="match status" value="1"/>
</dbReference>
<dbReference type="InterPro" id="IPR008920">
    <property type="entry name" value="TF_FadR/GntR_C"/>
</dbReference>
<dbReference type="Proteomes" id="UP000660745">
    <property type="component" value="Unassembled WGS sequence"/>
</dbReference>